<feature type="transmembrane region" description="Helical" evidence="7">
    <location>
        <begin position="176"/>
        <end position="200"/>
    </location>
</feature>
<evidence type="ECO:0000259" key="8">
    <source>
        <dbReference type="Pfam" id="PF01490"/>
    </source>
</evidence>
<feature type="transmembrane region" description="Helical" evidence="7">
    <location>
        <begin position="861"/>
        <end position="878"/>
    </location>
</feature>
<evidence type="ECO:0000256" key="7">
    <source>
        <dbReference type="SAM" id="Phobius"/>
    </source>
</evidence>
<evidence type="ECO:0000313" key="10">
    <source>
        <dbReference type="Proteomes" id="UP001280121"/>
    </source>
</evidence>
<dbReference type="GO" id="GO:0016020">
    <property type="term" value="C:membrane"/>
    <property type="evidence" value="ECO:0007669"/>
    <property type="project" value="UniProtKB-SubCell"/>
</dbReference>
<feature type="transmembrane region" description="Helical" evidence="7">
    <location>
        <begin position="32"/>
        <end position="51"/>
    </location>
</feature>
<dbReference type="EMBL" id="JANJYI010000002">
    <property type="protein sequence ID" value="KAK2661293.1"/>
    <property type="molecule type" value="Genomic_DNA"/>
</dbReference>
<evidence type="ECO:0000256" key="6">
    <source>
        <dbReference type="ARBA" id="ARBA00023136"/>
    </source>
</evidence>
<sequence>MRSLEQEMGAWKVAEEMDDDGRSKRTGTMWTASAHIITAIVGSGVLSLAWSMAQLGWLAGVATLFIFSAISLYTSSLLADCYRDPLSGNRNHTYMETVKTFLGGSKYMVCGLVQYIFLCGVSVNYTITASISMVKSNCFHKEGHGAAPCKFSNNPYMIAVGITEIFLSQIRNFHKLSWLSVIAAIMSFSYAGIGIGLSFAKVVSGEGEKTSLTGVEIGLDLTAADKTWRMFQAMGDMALAVAYSFILIEVQDTLRSSPPPENKVMKKANVVATCAATTLYMMCGCLGYAAQGNHAPGNLLTGFGFYEPFWLIDLANIFIVVHLLGAYQVMAQPVFNLVESWVGARWPKSKFINEEYPLSIGKNNLANNLNKFRLIWRSAFVVVETLISMAFPFFNEILALLGSISYWPLTVYFPLEMHISRSKIKRGITKWCCLQLLNLVCFLVGLAMAVSSIRGISKVFHTFMPFTLISRVQYFPHSFFFIFKERKLQRKIIRIMRSLEQGMDDDGRSKRTGTMWTASAHIITAIVGSGVLSLAWAIAQMGWIVGVATLFIFSVITLYTSSLLADCYRAPISGNRNYTYMDTVKTFLGGSSYTACGLVQYALLSGLAIGYTITASISMVAISKSNCFHREGHGAPCKFTNNPYMIAIGITEIFLSQIPNFHKLSWLSIVAAIMSFSYAGIGMGLSFAKVVSEKGEKTTLTGVEIGLDLTAVEKTWRIFQAMGDMALACAYSAILIEVQDTLRSSPPENKVMKKANVVATCAATTLYMMCGCLGYAAQGNHAPGNLLTGFGFYEPFWLIDLANIFIVVHLLGAYQVVAQPVFNLVESWAGARWPKSKFINEEYPLSICKNNLAISLNKFKLIWRSAFVVVVTLISIAFPFFNEILALLGAISYWPLTVYFPLEMHISRSKIKRGTTKWCCLQLLNLVCFLIGLAMAVSSIRGISKAFRTFNPFTL</sequence>
<feature type="transmembrane region" description="Helical" evidence="7">
    <location>
        <begin position="230"/>
        <end position="248"/>
    </location>
</feature>
<feature type="transmembrane region" description="Helical" evidence="7">
    <location>
        <begin position="601"/>
        <end position="622"/>
    </location>
</feature>
<keyword evidence="2" id="KW-0813">Transport</keyword>
<gene>
    <name evidence="9" type="ORF">Ddye_007826</name>
</gene>
<evidence type="ECO:0000256" key="3">
    <source>
        <dbReference type="ARBA" id="ARBA00022692"/>
    </source>
</evidence>
<keyword evidence="4" id="KW-0029">Amino-acid transport</keyword>
<organism evidence="9 10">
    <name type="scientific">Dipteronia dyeriana</name>
    <dbReference type="NCBI Taxonomy" id="168575"/>
    <lineage>
        <taxon>Eukaryota</taxon>
        <taxon>Viridiplantae</taxon>
        <taxon>Streptophyta</taxon>
        <taxon>Embryophyta</taxon>
        <taxon>Tracheophyta</taxon>
        <taxon>Spermatophyta</taxon>
        <taxon>Magnoliopsida</taxon>
        <taxon>eudicotyledons</taxon>
        <taxon>Gunneridae</taxon>
        <taxon>Pentapetalae</taxon>
        <taxon>rosids</taxon>
        <taxon>malvids</taxon>
        <taxon>Sapindales</taxon>
        <taxon>Sapindaceae</taxon>
        <taxon>Hippocastanoideae</taxon>
        <taxon>Acereae</taxon>
        <taxon>Dipteronia</taxon>
    </lineage>
</organism>
<feature type="transmembrane region" description="Helical" evidence="7">
    <location>
        <begin position="796"/>
        <end position="817"/>
    </location>
</feature>
<feature type="transmembrane region" description="Helical" evidence="7">
    <location>
        <begin position="884"/>
        <end position="902"/>
    </location>
</feature>
<accession>A0AAD9XL43</accession>
<feature type="transmembrane region" description="Helical" evidence="7">
    <location>
        <begin position="923"/>
        <end position="943"/>
    </location>
</feature>
<comment type="caution">
    <text evidence="9">The sequence shown here is derived from an EMBL/GenBank/DDBJ whole genome shotgun (WGS) entry which is preliminary data.</text>
</comment>
<dbReference type="PANTHER" id="PTHR48017">
    <property type="entry name" value="OS05G0424000 PROTEIN-RELATED"/>
    <property type="match status" value="1"/>
</dbReference>
<feature type="transmembrane region" description="Helical" evidence="7">
    <location>
        <begin position="544"/>
        <end position="565"/>
    </location>
</feature>
<comment type="subcellular location">
    <subcellularLocation>
        <location evidence="1">Membrane</location>
    </subcellularLocation>
</comment>
<feature type="transmembrane region" description="Helical" evidence="7">
    <location>
        <begin position="397"/>
        <end position="415"/>
    </location>
</feature>
<dbReference type="Pfam" id="PF01490">
    <property type="entry name" value="Aa_trans"/>
    <property type="match status" value="2"/>
</dbReference>
<reference evidence="9" key="1">
    <citation type="journal article" date="2023" name="Plant J.">
        <title>Genome sequences and population genomics provide insights into the demographic history, inbreeding, and mutation load of two 'living fossil' tree species of Dipteronia.</title>
        <authorList>
            <person name="Feng Y."/>
            <person name="Comes H.P."/>
            <person name="Chen J."/>
            <person name="Zhu S."/>
            <person name="Lu R."/>
            <person name="Zhang X."/>
            <person name="Li P."/>
            <person name="Qiu J."/>
            <person name="Olsen K.M."/>
            <person name="Qiu Y."/>
        </authorList>
    </citation>
    <scope>NUCLEOTIDE SEQUENCE</scope>
    <source>
        <strain evidence="9">KIB01</strain>
    </source>
</reference>
<feature type="transmembrane region" description="Helical" evidence="7">
    <location>
        <begin position="268"/>
        <end position="289"/>
    </location>
</feature>
<dbReference type="AlphaFoldDB" id="A0AAD9XL43"/>
<keyword evidence="10" id="KW-1185">Reference proteome</keyword>
<dbReference type="InterPro" id="IPR013057">
    <property type="entry name" value="AA_transpt_TM"/>
</dbReference>
<keyword evidence="5 7" id="KW-1133">Transmembrane helix</keyword>
<feature type="domain" description="Amino acid transporter transmembrane" evidence="8">
    <location>
        <begin position="25"/>
        <end position="455"/>
    </location>
</feature>
<evidence type="ECO:0000256" key="2">
    <source>
        <dbReference type="ARBA" id="ARBA00022448"/>
    </source>
</evidence>
<feature type="transmembrane region" description="Helical" evidence="7">
    <location>
        <begin position="463"/>
        <end position="483"/>
    </location>
</feature>
<dbReference type="GO" id="GO:0006865">
    <property type="term" value="P:amino acid transport"/>
    <property type="evidence" value="ECO:0007669"/>
    <property type="project" value="UniProtKB-KW"/>
</dbReference>
<keyword evidence="3 7" id="KW-0812">Transmembrane</keyword>
<evidence type="ECO:0000256" key="5">
    <source>
        <dbReference type="ARBA" id="ARBA00022989"/>
    </source>
</evidence>
<protein>
    <recommendedName>
        <fullName evidence="8">Amino acid transporter transmembrane domain-containing protein</fullName>
    </recommendedName>
</protein>
<evidence type="ECO:0000256" key="1">
    <source>
        <dbReference type="ARBA" id="ARBA00004370"/>
    </source>
</evidence>
<evidence type="ECO:0000313" key="9">
    <source>
        <dbReference type="EMBL" id="KAK2661293.1"/>
    </source>
</evidence>
<feature type="transmembrane region" description="Helical" evidence="7">
    <location>
        <begin position="309"/>
        <end position="327"/>
    </location>
</feature>
<feature type="domain" description="Amino acid transporter transmembrane" evidence="8">
    <location>
        <begin position="511"/>
        <end position="942"/>
    </location>
</feature>
<proteinExistence type="predicted"/>
<feature type="transmembrane region" description="Helical" evidence="7">
    <location>
        <begin position="757"/>
        <end position="776"/>
    </location>
</feature>
<evidence type="ECO:0000256" key="4">
    <source>
        <dbReference type="ARBA" id="ARBA00022970"/>
    </source>
</evidence>
<feature type="transmembrane region" description="Helical" evidence="7">
    <location>
        <begin position="518"/>
        <end position="538"/>
    </location>
</feature>
<dbReference type="Proteomes" id="UP001280121">
    <property type="component" value="Unassembled WGS sequence"/>
</dbReference>
<feature type="transmembrane region" description="Helical" evidence="7">
    <location>
        <begin position="374"/>
        <end position="391"/>
    </location>
</feature>
<keyword evidence="6 7" id="KW-0472">Membrane</keyword>
<feature type="transmembrane region" description="Helical" evidence="7">
    <location>
        <begin position="436"/>
        <end position="457"/>
    </location>
</feature>
<feature type="transmembrane region" description="Helical" evidence="7">
    <location>
        <begin position="57"/>
        <end position="79"/>
    </location>
</feature>
<name>A0AAD9XL43_9ROSI</name>
<feature type="transmembrane region" description="Helical" evidence="7">
    <location>
        <begin position="664"/>
        <end position="688"/>
    </location>
</feature>